<feature type="transmembrane region" description="Helical" evidence="1">
    <location>
        <begin position="6"/>
        <end position="26"/>
    </location>
</feature>
<gene>
    <name evidence="2" type="ORF">S03H2_45959</name>
</gene>
<dbReference type="InterPro" id="IPR046654">
    <property type="entry name" value="DUF6672"/>
</dbReference>
<evidence type="ECO:0000313" key="2">
    <source>
        <dbReference type="EMBL" id="GAH74783.1"/>
    </source>
</evidence>
<sequence>MRKRIIIRITLITLLVLIGIFLYTIGKEHKVIIDNRDISVGDITYSLGTTYMVRVDNQEIGLFEKGERKVARVSGVSHKIVVEEIKDNVLTGEKYEKKFKLKISESATVNIPAMINNANEWIDKTN</sequence>
<organism evidence="2">
    <name type="scientific">marine sediment metagenome</name>
    <dbReference type="NCBI Taxonomy" id="412755"/>
    <lineage>
        <taxon>unclassified sequences</taxon>
        <taxon>metagenomes</taxon>
        <taxon>ecological metagenomes</taxon>
    </lineage>
</organism>
<keyword evidence="1" id="KW-0472">Membrane</keyword>
<dbReference type="Pfam" id="PF20377">
    <property type="entry name" value="DUF6672"/>
    <property type="match status" value="1"/>
</dbReference>
<evidence type="ECO:0000256" key="1">
    <source>
        <dbReference type="SAM" id="Phobius"/>
    </source>
</evidence>
<reference evidence="2" key="1">
    <citation type="journal article" date="2014" name="Front. Microbiol.">
        <title>High frequency of phylogenetically diverse reductive dehalogenase-homologous genes in deep subseafloor sedimentary metagenomes.</title>
        <authorList>
            <person name="Kawai M."/>
            <person name="Futagami T."/>
            <person name="Toyoda A."/>
            <person name="Takaki Y."/>
            <person name="Nishi S."/>
            <person name="Hori S."/>
            <person name="Arai W."/>
            <person name="Tsubouchi T."/>
            <person name="Morono Y."/>
            <person name="Uchiyama I."/>
            <person name="Ito T."/>
            <person name="Fujiyama A."/>
            <person name="Inagaki F."/>
            <person name="Takami H."/>
        </authorList>
    </citation>
    <scope>NUCLEOTIDE SEQUENCE</scope>
    <source>
        <strain evidence="2">Expedition CK06-06</strain>
    </source>
</reference>
<protein>
    <submittedName>
        <fullName evidence="2">Uncharacterized protein</fullName>
    </submittedName>
</protein>
<keyword evidence="1" id="KW-0812">Transmembrane</keyword>
<name>X1JY98_9ZZZZ</name>
<keyword evidence="1" id="KW-1133">Transmembrane helix</keyword>
<dbReference type="EMBL" id="BARU01028821">
    <property type="protein sequence ID" value="GAH74783.1"/>
    <property type="molecule type" value="Genomic_DNA"/>
</dbReference>
<comment type="caution">
    <text evidence="2">The sequence shown here is derived from an EMBL/GenBank/DDBJ whole genome shotgun (WGS) entry which is preliminary data.</text>
</comment>
<dbReference type="AlphaFoldDB" id="X1JY98"/>
<proteinExistence type="predicted"/>
<accession>X1JY98</accession>